<dbReference type="PROSITE" id="PS50405">
    <property type="entry name" value="GST_CTER"/>
    <property type="match status" value="1"/>
</dbReference>
<proteinExistence type="inferred from homology"/>
<dbReference type="InterPro" id="IPR037151">
    <property type="entry name" value="AlkB-like_sf"/>
</dbReference>
<dbReference type="InterPro" id="IPR005123">
    <property type="entry name" value="Oxoglu/Fe-dep_dioxygenase_dom"/>
</dbReference>
<dbReference type="Pfam" id="PF00857">
    <property type="entry name" value="Isochorismatase"/>
    <property type="match status" value="1"/>
</dbReference>
<dbReference type="PANTHER" id="PTHR31212">
    <property type="entry name" value="ALPHA-KETOGLUTARATE-DEPENDENT DIOXYGENASE ALKB HOMOLOG 3"/>
    <property type="match status" value="1"/>
</dbReference>
<dbReference type="CDD" id="cd00299">
    <property type="entry name" value="GST_C_family"/>
    <property type="match status" value="1"/>
</dbReference>
<organism evidence="5 6">
    <name type="scientific">Aspergillus avenaceus</name>
    <dbReference type="NCBI Taxonomy" id="36643"/>
    <lineage>
        <taxon>Eukaryota</taxon>
        <taxon>Fungi</taxon>
        <taxon>Dikarya</taxon>
        <taxon>Ascomycota</taxon>
        <taxon>Pezizomycotina</taxon>
        <taxon>Eurotiomycetes</taxon>
        <taxon>Eurotiomycetidae</taxon>
        <taxon>Eurotiales</taxon>
        <taxon>Aspergillaceae</taxon>
        <taxon>Aspergillus</taxon>
        <taxon>Aspergillus subgen. Circumdati</taxon>
    </lineage>
</organism>
<name>A0A5N6U3K2_ASPAV</name>
<dbReference type="GO" id="GO:0051213">
    <property type="term" value="F:dioxygenase activity"/>
    <property type="evidence" value="ECO:0007669"/>
    <property type="project" value="InterPro"/>
</dbReference>
<comment type="similarity">
    <text evidence="1">Belongs to the isochorismatase family.</text>
</comment>
<evidence type="ECO:0000259" key="3">
    <source>
        <dbReference type="PROSITE" id="PS50405"/>
    </source>
</evidence>
<dbReference type="InterPro" id="IPR000868">
    <property type="entry name" value="Isochorismatase-like_dom"/>
</dbReference>
<protein>
    <recommendedName>
        <fullName evidence="7">Isochorismatase family protein family</fullName>
    </recommendedName>
</protein>
<dbReference type="PANTHER" id="PTHR31212:SF5">
    <property type="entry name" value="ISOCHORISMATASE FAMILY PROTEIN FAMILY (AFU_ORTHOLOGUE AFUA_3G14500)"/>
    <property type="match status" value="1"/>
</dbReference>
<dbReference type="InterPro" id="IPR032854">
    <property type="entry name" value="ALKBH3"/>
</dbReference>
<evidence type="ECO:0000256" key="1">
    <source>
        <dbReference type="ARBA" id="ARBA00006336"/>
    </source>
</evidence>
<keyword evidence="6" id="KW-1185">Reference proteome</keyword>
<reference evidence="5 6" key="1">
    <citation type="submission" date="2019-04" db="EMBL/GenBank/DDBJ databases">
        <title>Friends and foes A comparative genomics study of 23 Aspergillus species from section Flavi.</title>
        <authorList>
            <consortium name="DOE Joint Genome Institute"/>
            <person name="Kjaerbolling I."/>
            <person name="Vesth T."/>
            <person name="Frisvad J.C."/>
            <person name="Nybo J.L."/>
            <person name="Theobald S."/>
            <person name="Kildgaard S."/>
            <person name="Isbrandt T."/>
            <person name="Kuo A."/>
            <person name="Sato A."/>
            <person name="Lyhne E.K."/>
            <person name="Kogle M.E."/>
            <person name="Wiebenga A."/>
            <person name="Kun R.S."/>
            <person name="Lubbers R.J."/>
            <person name="Makela M.R."/>
            <person name="Barry K."/>
            <person name="Chovatia M."/>
            <person name="Clum A."/>
            <person name="Daum C."/>
            <person name="Haridas S."/>
            <person name="He G."/>
            <person name="LaButti K."/>
            <person name="Lipzen A."/>
            <person name="Mondo S."/>
            <person name="Riley R."/>
            <person name="Salamov A."/>
            <person name="Simmons B.A."/>
            <person name="Magnuson J.K."/>
            <person name="Henrissat B."/>
            <person name="Mortensen U.H."/>
            <person name="Larsen T.O."/>
            <person name="Devries R.P."/>
            <person name="Grigoriev I.V."/>
            <person name="Machida M."/>
            <person name="Baker S.E."/>
            <person name="Andersen M.R."/>
        </authorList>
    </citation>
    <scope>NUCLEOTIDE SEQUENCE [LARGE SCALE GENOMIC DNA]</scope>
    <source>
        <strain evidence="5 6">IBT 18842</strain>
    </source>
</reference>
<dbReference type="EMBL" id="ML742043">
    <property type="protein sequence ID" value="KAE8153158.1"/>
    <property type="molecule type" value="Genomic_DNA"/>
</dbReference>
<feature type="region of interest" description="Disordered" evidence="2">
    <location>
        <begin position="313"/>
        <end position="372"/>
    </location>
</feature>
<dbReference type="PROSITE" id="PS51471">
    <property type="entry name" value="FE2OG_OXY"/>
    <property type="match status" value="1"/>
</dbReference>
<evidence type="ECO:0000256" key="2">
    <source>
        <dbReference type="SAM" id="MobiDB-lite"/>
    </source>
</evidence>
<accession>A0A5N6U3K2</accession>
<dbReference type="SUPFAM" id="SSF52499">
    <property type="entry name" value="Isochorismatase-like hydrolases"/>
    <property type="match status" value="1"/>
</dbReference>
<dbReference type="SUPFAM" id="SSF51197">
    <property type="entry name" value="Clavaminate synthase-like"/>
    <property type="match status" value="1"/>
</dbReference>
<evidence type="ECO:0000313" key="6">
    <source>
        <dbReference type="Proteomes" id="UP000325780"/>
    </source>
</evidence>
<dbReference type="InterPro" id="IPR010987">
    <property type="entry name" value="Glutathione-S-Trfase_C-like"/>
</dbReference>
<dbReference type="CDD" id="cd00431">
    <property type="entry name" value="cysteine_hydrolases"/>
    <property type="match status" value="1"/>
</dbReference>
<feature type="compositionally biased region" description="Basic and acidic residues" evidence="2">
    <location>
        <begin position="334"/>
        <end position="372"/>
    </location>
</feature>
<dbReference type="InterPro" id="IPR036380">
    <property type="entry name" value="Isochorismatase-like_sf"/>
</dbReference>
<dbReference type="InterPro" id="IPR027450">
    <property type="entry name" value="AlkB-like"/>
</dbReference>
<feature type="compositionally biased region" description="Basic and acidic residues" evidence="2">
    <location>
        <begin position="276"/>
        <end position="288"/>
    </location>
</feature>
<dbReference type="Gene3D" id="3.40.50.850">
    <property type="entry name" value="Isochorismatase-like"/>
    <property type="match status" value="1"/>
</dbReference>
<feature type="region of interest" description="Disordered" evidence="2">
    <location>
        <begin position="268"/>
        <end position="288"/>
    </location>
</feature>
<feature type="domain" description="Fe2OG dioxygenase" evidence="4">
    <location>
        <begin position="453"/>
        <end position="569"/>
    </location>
</feature>
<dbReference type="SUPFAM" id="SSF47616">
    <property type="entry name" value="GST C-terminal domain-like"/>
    <property type="match status" value="1"/>
</dbReference>
<dbReference type="InterPro" id="IPR036282">
    <property type="entry name" value="Glutathione-S-Trfase_C_sf"/>
</dbReference>
<dbReference type="GO" id="GO:0006307">
    <property type="term" value="P:DNA alkylation repair"/>
    <property type="evidence" value="ECO:0007669"/>
    <property type="project" value="InterPro"/>
</dbReference>
<dbReference type="Pfam" id="PF13532">
    <property type="entry name" value="2OG-FeII_Oxy_2"/>
    <property type="match status" value="1"/>
</dbReference>
<gene>
    <name evidence="5" type="ORF">BDV25DRAFT_42680</name>
</gene>
<feature type="domain" description="GST C-terminal" evidence="3">
    <location>
        <begin position="696"/>
        <end position="812"/>
    </location>
</feature>
<dbReference type="Gene3D" id="1.20.1050.10">
    <property type="match status" value="1"/>
</dbReference>
<evidence type="ECO:0000313" key="5">
    <source>
        <dbReference type="EMBL" id="KAE8153158.1"/>
    </source>
</evidence>
<dbReference type="OrthoDB" id="445341at2759"/>
<dbReference type="Gene3D" id="2.60.120.590">
    <property type="entry name" value="Alpha-ketoglutarate-dependent dioxygenase AlkB-like"/>
    <property type="match status" value="1"/>
</dbReference>
<evidence type="ECO:0000259" key="4">
    <source>
        <dbReference type="PROSITE" id="PS51471"/>
    </source>
</evidence>
<evidence type="ECO:0008006" key="7">
    <source>
        <dbReference type="Google" id="ProtNLM"/>
    </source>
</evidence>
<sequence>MTFMPRIGNIPIIQTRKALLLLDFQNDFVRPSGALHVPNTAEFLESLPQLASAFRRNGEVIWVRTHYESCRPHVGPDAQEYVILGAGHKPTLPEDGTDATAVESSVDEEAFLSNDDSKCCRPQTPGVQFPAPILAAIDAESDTLIDKADYSALQSQGLVLSLRTRFVTELYLCGSLCNTSVYATALDAVSHGFSVTLIEDCLGFRDFARHEEAMRRMADIFGANGITTDELYEELDWQETDAIARKGPRPVRNTAPSGIENVMDELDFKRTRRPSRRAELEPSERDSMRHALDAVLDDPVDEHEDILAQVARTRHTRAAQQAQKQRVKVRRSHRAEGKPDSTSRTDSRRAAKAKSSRDVRKPGDAIGEGDSRIIHDLDLPNDAFEQIRQEVAWQKMYHMSGEVPRLVAVQGQSPSDGSIPIYRHPADESPPLRPFTPTVDRVRSIVERILRHPLNHVLIQLYRDGQDRISEHSDKTLDIVRGSSICNVSLGAQRVMVLRSKTHDAGEGESARATQRVPMPHESLFILGEKTNMRWLHGIRADKRAESEKSMEERAYSGERISLTFRHIGTFLNPSGDTIWGQGAVSKSQDQANPVIHGDAAETERLVRAFGQENHATDFDWDAVYGGGFDVVNFVTTSTRTLKLSSDRMANLRVLLGVSEQGIRHELEAPTDSPNAEPLYIDADGTQIAGDVDILTHLAQASAKSARSGVEPLRGGDQLPAIDELRAHWRAYQKEGEDGSLRFLDTWEKALIGRPYLNGTTFGLDDCSLWPVLRDIVSHRGAFSAKTYHNLAQYYQRVGNRANVKRALEELN</sequence>
<dbReference type="Proteomes" id="UP000325780">
    <property type="component" value="Unassembled WGS sequence"/>
</dbReference>
<dbReference type="AlphaFoldDB" id="A0A5N6U3K2"/>